<protein>
    <submittedName>
        <fullName evidence="1">Uncharacterized protein</fullName>
    </submittedName>
</protein>
<reference evidence="1" key="1">
    <citation type="submission" date="2022-07" db="EMBL/GenBank/DDBJ databases">
        <title>Phylogenomic reconstructions and comparative analyses of Kickxellomycotina fungi.</title>
        <authorList>
            <person name="Reynolds N.K."/>
            <person name="Stajich J.E."/>
            <person name="Barry K."/>
            <person name="Grigoriev I.V."/>
            <person name="Crous P."/>
            <person name="Smith M.E."/>
        </authorList>
    </citation>
    <scope>NUCLEOTIDE SEQUENCE</scope>
    <source>
        <strain evidence="1">NRRL 1566</strain>
    </source>
</reference>
<dbReference type="EMBL" id="JANBUW010002204">
    <property type="protein sequence ID" value="KAJ2841372.1"/>
    <property type="molecule type" value="Genomic_DNA"/>
</dbReference>
<evidence type="ECO:0000313" key="2">
    <source>
        <dbReference type="Proteomes" id="UP001139887"/>
    </source>
</evidence>
<keyword evidence="2" id="KW-1185">Reference proteome</keyword>
<dbReference type="OrthoDB" id="10445299at2759"/>
<dbReference type="Proteomes" id="UP001139887">
    <property type="component" value="Unassembled WGS sequence"/>
</dbReference>
<gene>
    <name evidence="1" type="ORF">IWW36_006279</name>
</gene>
<evidence type="ECO:0000313" key="1">
    <source>
        <dbReference type="EMBL" id="KAJ2841372.1"/>
    </source>
</evidence>
<proteinExistence type="predicted"/>
<dbReference type="AlphaFoldDB" id="A0A9W8I8J8"/>
<feature type="non-terminal residue" evidence="1">
    <location>
        <position position="116"/>
    </location>
</feature>
<sequence>MPISYDEVCEYLRRDIVLTQPIKDGAIMTVDYKSSTDLEITMLDGHYDDDREVISMVQNKLQENIEKHGGIASAFVEIGTIEGFISMILEETNTMPNNEAGLNDLRIFLNIEENKE</sequence>
<accession>A0A9W8I8J8</accession>
<organism evidence="1 2">
    <name type="scientific">Coemansia brasiliensis</name>
    <dbReference type="NCBI Taxonomy" id="2650707"/>
    <lineage>
        <taxon>Eukaryota</taxon>
        <taxon>Fungi</taxon>
        <taxon>Fungi incertae sedis</taxon>
        <taxon>Zoopagomycota</taxon>
        <taxon>Kickxellomycotina</taxon>
        <taxon>Kickxellomycetes</taxon>
        <taxon>Kickxellales</taxon>
        <taxon>Kickxellaceae</taxon>
        <taxon>Coemansia</taxon>
    </lineage>
</organism>
<name>A0A9W8I8J8_9FUNG</name>
<comment type="caution">
    <text evidence="1">The sequence shown here is derived from an EMBL/GenBank/DDBJ whole genome shotgun (WGS) entry which is preliminary data.</text>
</comment>